<gene>
    <name evidence="2" type="ORF">DERYTH_LOCUS25857</name>
</gene>
<evidence type="ECO:0000313" key="2">
    <source>
        <dbReference type="EMBL" id="CAG8813792.1"/>
    </source>
</evidence>
<evidence type="ECO:0000313" key="3">
    <source>
        <dbReference type="Proteomes" id="UP000789405"/>
    </source>
</evidence>
<proteinExistence type="predicted"/>
<feature type="non-terminal residue" evidence="2">
    <location>
        <position position="94"/>
    </location>
</feature>
<accession>A0A9N9PD85</accession>
<name>A0A9N9PD85_9GLOM</name>
<organism evidence="2 3">
    <name type="scientific">Dentiscutata erythropus</name>
    <dbReference type="NCBI Taxonomy" id="1348616"/>
    <lineage>
        <taxon>Eukaryota</taxon>
        <taxon>Fungi</taxon>
        <taxon>Fungi incertae sedis</taxon>
        <taxon>Mucoromycota</taxon>
        <taxon>Glomeromycotina</taxon>
        <taxon>Glomeromycetes</taxon>
        <taxon>Diversisporales</taxon>
        <taxon>Gigasporaceae</taxon>
        <taxon>Dentiscutata</taxon>
    </lineage>
</organism>
<comment type="caution">
    <text evidence="2">The sequence shown here is derived from an EMBL/GenBank/DDBJ whole genome shotgun (WGS) entry which is preliminary data.</text>
</comment>
<feature type="non-terminal residue" evidence="2">
    <location>
        <position position="1"/>
    </location>
</feature>
<keyword evidence="3" id="KW-1185">Reference proteome</keyword>
<protein>
    <submittedName>
        <fullName evidence="2">28431_t:CDS:1</fullName>
    </submittedName>
</protein>
<dbReference type="AlphaFoldDB" id="A0A9N9PD85"/>
<feature type="compositionally biased region" description="Basic and acidic residues" evidence="1">
    <location>
        <begin position="25"/>
        <end position="45"/>
    </location>
</feature>
<evidence type="ECO:0000256" key="1">
    <source>
        <dbReference type="SAM" id="MobiDB-lite"/>
    </source>
</evidence>
<sequence>LTVLNNPAAVTSYDSPSIALYNSSKEVEREAENKSDSKHPGEGHQILREHPNELEMHLAKDCEEDENQLLFGPKKEAIDCTIIKAFAMCGLPFS</sequence>
<feature type="region of interest" description="Disordered" evidence="1">
    <location>
        <begin position="21"/>
        <end position="45"/>
    </location>
</feature>
<dbReference type="EMBL" id="CAJVPY010050539">
    <property type="protein sequence ID" value="CAG8813792.1"/>
    <property type="molecule type" value="Genomic_DNA"/>
</dbReference>
<reference evidence="2" key="1">
    <citation type="submission" date="2021-06" db="EMBL/GenBank/DDBJ databases">
        <authorList>
            <person name="Kallberg Y."/>
            <person name="Tangrot J."/>
            <person name="Rosling A."/>
        </authorList>
    </citation>
    <scope>NUCLEOTIDE SEQUENCE</scope>
    <source>
        <strain evidence="2">MA453B</strain>
    </source>
</reference>
<dbReference type="Proteomes" id="UP000789405">
    <property type="component" value="Unassembled WGS sequence"/>
</dbReference>